<keyword evidence="1" id="KW-1133">Transmembrane helix</keyword>
<keyword evidence="1" id="KW-0472">Membrane</keyword>
<proteinExistence type="predicted"/>
<dbReference type="EMBL" id="AVOT02012398">
    <property type="protein sequence ID" value="MBW0494095.1"/>
    <property type="molecule type" value="Genomic_DNA"/>
</dbReference>
<comment type="caution">
    <text evidence="2">The sequence shown here is derived from an EMBL/GenBank/DDBJ whole genome shotgun (WGS) entry which is preliminary data.</text>
</comment>
<keyword evidence="3" id="KW-1185">Reference proteome</keyword>
<reference evidence="2" key="1">
    <citation type="submission" date="2021-03" db="EMBL/GenBank/DDBJ databases">
        <title>Draft genome sequence of rust myrtle Austropuccinia psidii MF-1, a brazilian biotype.</title>
        <authorList>
            <person name="Quecine M.C."/>
            <person name="Pachon D.M.R."/>
            <person name="Bonatelli M.L."/>
            <person name="Correr F.H."/>
            <person name="Franceschini L.M."/>
            <person name="Leite T.F."/>
            <person name="Margarido G.R.A."/>
            <person name="Almeida C.A."/>
            <person name="Ferrarezi J.A."/>
            <person name="Labate C.A."/>
        </authorList>
    </citation>
    <scope>NUCLEOTIDE SEQUENCE</scope>
    <source>
        <strain evidence="2">MF-1</strain>
    </source>
</reference>
<keyword evidence="1" id="KW-0812">Transmembrane</keyword>
<dbReference type="Proteomes" id="UP000765509">
    <property type="component" value="Unassembled WGS sequence"/>
</dbReference>
<dbReference type="OrthoDB" id="3141857at2759"/>
<protein>
    <submittedName>
        <fullName evidence="2">Uncharacterized protein</fullName>
    </submittedName>
</protein>
<feature type="transmembrane region" description="Helical" evidence="1">
    <location>
        <begin position="44"/>
        <end position="64"/>
    </location>
</feature>
<accession>A0A9Q3H9K7</accession>
<evidence type="ECO:0000313" key="3">
    <source>
        <dbReference type="Proteomes" id="UP000765509"/>
    </source>
</evidence>
<sequence length="84" mass="8719">MIPSILRLNHLDAQATTTFQGGIGRKVGAPNTSHLNKAVRKDPAVLPLALIIGGVVCAAGYFAFNKAPKEGGGAESYGARRQTS</sequence>
<dbReference type="AlphaFoldDB" id="A0A9Q3H9K7"/>
<evidence type="ECO:0000313" key="2">
    <source>
        <dbReference type="EMBL" id="MBW0494095.1"/>
    </source>
</evidence>
<name>A0A9Q3H9K7_9BASI</name>
<evidence type="ECO:0000256" key="1">
    <source>
        <dbReference type="SAM" id="Phobius"/>
    </source>
</evidence>
<gene>
    <name evidence="2" type="ORF">O181_033810</name>
</gene>
<organism evidence="2 3">
    <name type="scientific">Austropuccinia psidii MF-1</name>
    <dbReference type="NCBI Taxonomy" id="1389203"/>
    <lineage>
        <taxon>Eukaryota</taxon>
        <taxon>Fungi</taxon>
        <taxon>Dikarya</taxon>
        <taxon>Basidiomycota</taxon>
        <taxon>Pucciniomycotina</taxon>
        <taxon>Pucciniomycetes</taxon>
        <taxon>Pucciniales</taxon>
        <taxon>Sphaerophragmiaceae</taxon>
        <taxon>Austropuccinia</taxon>
    </lineage>
</organism>